<dbReference type="Proteomes" id="UP000539313">
    <property type="component" value="Unassembled WGS sequence"/>
</dbReference>
<evidence type="ECO:0000313" key="1">
    <source>
        <dbReference type="EMBL" id="MBA9004472.1"/>
    </source>
</evidence>
<gene>
    <name evidence="1" type="ORF">HNR21_003354</name>
</gene>
<keyword evidence="2" id="KW-1185">Reference proteome</keyword>
<name>A0A7W3R982_9ACTN</name>
<reference evidence="1 2" key="1">
    <citation type="submission" date="2020-08" db="EMBL/GenBank/DDBJ databases">
        <title>Sequencing the genomes of 1000 actinobacteria strains.</title>
        <authorList>
            <person name="Klenk H.-P."/>
        </authorList>
    </citation>
    <scope>NUCLEOTIDE SEQUENCE [LARGE SCALE GENOMIC DNA]</scope>
    <source>
        <strain evidence="1 2">DSM 45823</strain>
    </source>
</reference>
<organism evidence="1 2">
    <name type="scientific">Thermomonospora cellulosilytica</name>
    <dbReference type="NCBI Taxonomy" id="1411118"/>
    <lineage>
        <taxon>Bacteria</taxon>
        <taxon>Bacillati</taxon>
        <taxon>Actinomycetota</taxon>
        <taxon>Actinomycetes</taxon>
        <taxon>Streptosporangiales</taxon>
        <taxon>Thermomonosporaceae</taxon>
        <taxon>Thermomonospora</taxon>
    </lineage>
</organism>
<protein>
    <submittedName>
        <fullName evidence="1">Uncharacterized protein</fullName>
    </submittedName>
</protein>
<dbReference type="AlphaFoldDB" id="A0A7W3R982"/>
<comment type="caution">
    <text evidence="1">The sequence shown here is derived from an EMBL/GenBank/DDBJ whole genome shotgun (WGS) entry which is preliminary data.</text>
</comment>
<accession>A0A7W3R982</accession>
<sequence>MSVRASDPGDGASEIEEWFLRAVIRVYGPWVTSDVVNAEERRLAARRVTHARRTLAELDSGADSVRAALPRGRSGAWGAGR</sequence>
<proteinExistence type="predicted"/>
<evidence type="ECO:0000313" key="2">
    <source>
        <dbReference type="Proteomes" id="UP000539313"/>
    </source>
</evidence>
<dbReference type="EMBL" id="JACJII010000001">
    <property type="protein sequence ID" value="MBA9004472.1"/>
    <property type="molecule type" value="Genomic_DNA"/>
</dbReference>